<keyword evidence="2" id="KW-1185">Reference proteome</keyword>
<gene>
    <name evidence="1" type="ORF">SAMN05216360_101394</name>
</gene>
<name>A0A1G9RVV6_9HYPH</name>
<dbReference type="AlphaFoldDB" id="A0A1G9RVV6"/>
<evidence type="ECO:0000313" key="1">
    <source>
        <dbReference type="EMBL" id="SDM27147.1"/>
    </source>
</evidence>
<evidence type="ECO:0000313" key="2">
    <source>
        <dbReference type="Proteomes" id="UP000198704"/>
    </source>
</evidence>
<dbReference type="RefSeq" id="WP_091712838.1">
    <property type="nucleotide sequence ID" value="NZ_FNHS01000001.1"/>
</dbReference>
<sequence>MADALPDSAITEKIASLASAVFGLSDDEGMAFNRAVSLLRAEKANADAQRIATLRTMTDRDLAQEVLWECVGQGSDTYPDRALQMLREGGFVRHAGIEAAYRVGFEASSEGWNGEHPGDAAEQPRFALAMQEALETIRDRIEGDA</sequence>
<accession>A0A1G9RVV6</accession>
<protein>
    <submittedName>
        <fullName evidence="1">Uncharacterized protein</fullName>
    </submittedName>
</protein>
<reference evidence="2" key="1">
    <citation type="submission" date="2016-10" db="EMBL/GenBank/DDBJ databases">
        <authorList>
            <person name="Varghese N."/>
            <person name="Submissions S."/>
        </authorList>
    </citation>
    <scope>NUCLEOTIDE SEQUENCE [LARGE SCALE GENOMIC DNA]</scope>
    <source>
        <strain evidence="2">BL47</strain>
    </source>
</reference>
<dbReference type="EMBL" id="FNHS01000001">
    <property type="protein sequence ID" value="SDM27147.1"/>
    <property type="molecule type" value="Genomic_DNA"/>
</dbReference>
<proteinExistence type="predicted"/>
<dbReference type="STRING" id="582672.SAMN05216360_101394"/>
<dbReference type="Proteomes" id="UP000198704">
    <property type="component" value="Unassembled WGS sequence"/>
</dbReference>
<organism evidence="1 2">
    <name type="scientific">Methylobacterium phyllostachyos</name>
    <dbReference type="NCBI Taxonomy" id="582672"/>
    <lineage>
        <taxon>Bacteria</taxon>
        <taxon>Pseudomonadati</taxon>
        <taxon>Pseudomonadota</taxon>
        <taxon>Alphaproteobacteria</taxon>
        <taxon>Hyphomicrobiales</taxon>
        <taxon>Methylobacteriaceae</taxon>
        <taxon>Methylobacterium</taxon>
    </lineage>
</organism>
<dbReference type="OrthoDB" id="8005922at2"/>